<evidence type="ECO:0000313" key="3">
    <source>
        <dbReference type="Proteomes" id="UP000318590"/>
    </source>
</evidence>
<evidence type="ECO:0000313" key="2">
    <source>
        <dbReference type="EMBL" id="TRD21803.1"/>
    </source>
</evidence>
<feature type="transmembrane region" description="Helical" evidence="1">
    <location>
        <begin position="51"/>
        <end position="75"/>
    </location>
</feature>
<feature type="transmembrane region" description="Helical" evidence="1">
    <location>
        <begin position="112"/>
        <end position="132"/>
    </location>
</feature>
<dbReference type="EMBL" id="VFSV01000009">
    <property type="protein sequence ID" value="TRD21803.1"/>
    <property type="molecule type" value="Genomic_DNA"/>
</dbReference>
<dbReference type="RefSeq" id="WP_142834109.1">
    <property type="nucleotide sequence ID" value="NZ_VFSV01000009.1"/>
</dbReference>
<reference evidence="2 3" key="1">
    <citation type="submission" date="2019-06" db="EMBL/GenBank/DDBJ databases">
        <title>Paenimaribius caenipelagi gen. nov., sp. nov., isolated from a tidal flat.</title>
        <authorList>
            <person name="Yoon J.-H."/>
        </authorList>
    </citation>
    <scope>NUCLEOTIDE SEQUENCE [LARGE SCALE GENOMIC DNA]</scope>
    <source>
        <strain evidence="2 3">JBTF-M29</strain>
    </source>
</reference>
<dbReference type="AlphaFoldDB" id="A0A547Q5Y8"/>
<dbReference type="Proteomes" id="UP000318590">
    <property type="component" value="Unassembled WGS sequence"/>
</dbReference>
<feature type="transmembrane region" description="Helical" evidence="1">
    <location>
        <begin position="82"/>
        <end position="100"/>
    </location>
</feature>
<evidence type="ECO:0000256" key="1">
    <source>
        <dbReference type="SAM" id="Phobius"/>
    </source>
</evidence>
<dbReference type="OrthoDB" id="5801787at2"/>
<accession>A0A547Q5Y8</accession>
<sequence length="140" mass="15665">MQSTPWHFWVIVVVAFLWQLIGAVDFTALQLEWSPWMAMITEAQRARNAQLPFFVDLCWGLSVWLGLIGVVMMALKANLAPTLLGASMVFTVVLTTYNSFLATPSTLSQAGIPGLVTLWVSALFTVFLWLYARDIRRGVL</sequence>
<protein>
    <recommendedName>
        <fullName evidence="4">Sugar transporter</fullName>
    </recommendedName>
</protein>
<keyword evidence="3" id="KW-1185">Reference proteome</keyword>
<name>A0A547Q5Y8_9RHOB</name>
<feature type="transmembrane region" description="Helical" evidence="1">
    <location>
        <begin position="7"/>
        <end position="31"/>
    </location>
</feature>
<gene>
    <name evidence="2" type="ORF">FEV53_07060</name>
</gene>
<proteinExistence type="predicted"/>
<keyword evidence="1" id="KW-1133">Transmembrane helix</keyword>
<comment type="caution">
    <text evidence="2">The sequence shown here is derived from an EMBL/GenBank/DDBJ whole genome shotgun (WGS) entry which is preliminary data.</text>
</comment>
<organism evidence="2 3">
    <name type="scientific">Palleronia caenipelagi</name>
    <dbReference type="NCBI Taxonomy" id="2489174"/>
    <lineage>
        <taxon>Bacteria</taxon>
        <taxon>Pseudomonadati</taxon>
        <taxon>Pseudomonadota</taxon>
        <taxon>Alphaproteobacteria</taxon>
        <taxon>Rhodobacterales</taxon>
        <taxon>Roseobacteraceae</taxon>
        <taxon>Palleronia</taxon>
    </lineage>
</organism>
<keyword evidence="1" id="KW-0812">Transmembrane</keyword>
<keyword evidence="1" id="KW-0472">Membrane</keyword>
<evidence type="ECO:0008006" key="4">
    <source>
        <dbReference type="Google" id="ProtNLM"/>
    </source>
</evidence>